<proteinExistence type="predicted"/>
<comment type="caution">
    <text evidence="2">The sequence shown here is derived from an EMBL/GenBank/DDBJ whole genome shotgun (WGS) entry which is preliminary data.</text>
</comment>
<dbReference type="InterPro" id="IPR001128">
    <property type="entry name" value="Cyt_P450"/>
</dbReference>
<dbReference type="Gene3D" id="1.10.630.10">
    <property type="entry name" value="Cytochrome P450"/>
    <property type="match status" value="1"/>
</dbReference>
<gene>
    <name evidence="2" type="ORF">CASFOL_017077</name>
</gene>
<dbReference type="AlphaFoldDB" id="A0ABD3DA23"/>
<reference evidence="3" key="1">
    <citation type="journal article" date="2024" name="IScience">
        <title>Strigolactones Initiate the Formation of Haustorium-like Structures in Castilleja.</title>
        <authorList>
            <person name="Buerger M."/>
            <person name="Peterson D."/>
            <person name="Chory J."/>
        </authorList>
    </citation>
    <scope>NUCLEOTIDE SEQUENCE [LARGE SCALE GENOMIC DNA]</scope>
</reference>
<evidence type="ECO:0000313" key="2">
    <source>
        <dbReference type="EMBL" id="KAL3639170.1"/>
    </source>
</evidence>
<dbReference type="PANTHER" id="PTHR24299:SF59">
    <property type="entry name" value="CYTOCHROME P450 SUPERFAMILY PROTEIN"/>
    <property type="match status" value="1"/>
</dbReference>
<dbReference type="Proteomes" id="UP001632038">
    <property type="component" value="Unassembled WGS sequence"/>
</dbReference>
<keyword evidence="1" id="KW-0732">Signal</keyword>
<accession>A0ABD3DA23</accession>
<name>A0ABD3DA23_9LAMI</name>
<sequence>MALAFFLFVTPIILLFLKQLLFKARSKHPPGPNSFYVLTNLYQLIYKPHRALQKLAEIYGPLMSFQLGDQLMVIASSTETIKELCIIHDRVFSGRHLPFD</sequence>
<protein>
    <recommendedName>
        <fullName evidence="4">Cytochrome P450</fullName>
    </recommendedName>
</protein>
<dbReference type="PANTHER" id="PTHR24299">
    <property type="entry name" value="CYTOCHROME P450 FAMILY 1"/>
    <property type="match status" value="1"/>
</dbReference>
<dbReference type="InterPro" id="IPR036396">
    <property type="entry name" value="Cyt_P450_sf"/>
</dbReference>
<evidence type="ECO:0000313" key="3">
    <source>
        <dbReference type="Proteomes" id="UP001632038"/>
    </source>
</evidence>
<evidence type="ECO:0000256" key="1">
    <source>
        <dbReference type="SAM" id="SignalP"/>
    </source>
</evidence>
<feature type="chain" id="PRO_5044741857" description="Cytochrome P450" evidence="1">
    <location>
        <begin position="27"/>
        <end position="100"/>
    </location>
</feature>
<feature type="signal peptide" evidence="1">
    <location>
        <begin position="1"/>
        <end position="26"/>
    </location>
</feature>
<evidence type="ECO:0008006" key="4">
    <source>
        <dbReference type="Google" id="ProtNLM"/>
    </source>
</evidence>
<keyword evidence="3" id="KW-1185">Reference proteome</keyword>
<dbReference type="EMBL" id="JAVIJP010000018">
    <property type="protein sequence ID" value="KAL3639170.1"/>
    <property type="molecule type" value="Genomic_DNA"/>
</dbReference>
<dbReference type="SUPFAM" id="SSF48264">
    <property type="entry name" value="Cytochrome P450"/>
    <property type="match status" value="1"/>
</dbReference>
<dbReference type="Pfam" id="PF00067">
    <property type="entry name" value="p450"/>
    <property type="match status" value="1"/>
</dbReference>
<organism evidence="2 3">
    <name type="scientific">Castilleja foliolosa</name>
    <dbReference type="NCBI Taxonomy" id="1961234"/>
    <lineage>
        <taxon>Eukaryota</taxon>
        <taxon>Viridiplantae</taxon>
        <taxon>Streptophyta</taxon>
        <taxon>Embryophyta</taxon>
        <taxon>Tracheophyta</taxon>
        <taxon>Spermatophyta</taxon>
        <taxon>Magnoliopsida</taxon>
        <taxon>eudicotyledons</taxon>
        <taxon>Gunneridae</taxon>
        <taxon>Pentapetalae</taxon>
        <taxon>asterids</taxon>
        <taxon>lamiids</taxon>
        <taxon>Lamiales</taxon>
        <taxon>Orobanchaceae</taxon>
        <taxon>Pedicularideae</taxon>
        <taxon>Castillejinae</taxon>
        <taxon>Castilleja</taxon>
    </lineage>
</organism>